<evidence type="ECO:0000256" key="3">
    <source>
        <dbReference type="ARBA" id="ARBA00023163"/>
    </source>
</evidence>
<dbReference type="PRINTS" id="PR00032">
    <property type="entry name" value="HTHARAC"/>
</dbReference>
<organism evidence="5 6">
    <name type="scientific">Microlunatus aurantiacus</name>
    <dbReference type="NCBI Taxonomy" id="446786"/>
    <lineage>
        <taxon>Bacteria</taxon>
        <taxon>Bacillati</taxon>
        <taxon>Actinomycetota</taxon>
        <taxon>Actinomycetes</taxon>
        <taxon>Propionibacteriales</taxon>
        <taxon>Propionibacteriaceae</taxon>
        <taxon>Microlunatus</taxon>
    </lineage>
</organism>
<dbReference type="InterPro" id="IPR035418">
    <property type="entry name" value="AraC-bd_2"/>
</dbReference>
<dbReference type="Proteomes" id="UP001500051">
    <property type="component" value="Unassembled WGS sequence"/>
</dbReference>
<dbReference type="InterPro" id="IPR018060">
    <property type="entry name" value="HTH_AraC"/>
</dbReference>
<name>A0ABP7D4K5_9ACTN</name>
<dbReference type="PANTHER" id="PTHR46796:SF6">
    <property type="entry name" value="ARAC SUBFAMILY"/>
    <property type="match status" value="1"/>
</dbReference>
<dbReference type="PROSITE" id="PS01124">
    <property type="entry name" value="HTH_ARAC_FAMILY_2"/>
    <property type="match status" value="1"/>
</dbReference>
<evidence type="ECO:0000256" key="2">
    <source>
        <dbReference type="ARBA" id="ARBA00023125"/>
    </source>
</evidence>
<dbReference type="EMBL" id="BAAAYX010000003">
    <property type="protein sequence ID" value="GAA3699079.1"/>
    <property type="molecule type" value="Genomic_DNA"/>
</dbReference>
<dbReference type="SMART" id="SM00342">
    <property type="entry name" value="HTH_ARAC"/>
    <property type="match status" value="1"/>
</dbReference>
<keyword evidence="1" id="KW-0805">Transcription regulation</keyword>
<dbReference type="Gene3D" id="1.10.10.60">
    <property type="entry name" value="Homeodomain-like"/>
    <property type="match status" value="1"/>
</dbReference>
<dbReference type="Pfam" id="PF12833">
    <property type="entry name" value="HTH_18"/>
    <property type="match status" value="1"/>
</dbReference>
<evidence type="ECO:0000259" key="4">
    <source>
        <dbReference type="PROSITE" id="PS01124"/>
    </source>
</evidence>
<dbReference type="InterPro" id="IPR020449">
    <property type="entry name" value="Tscrpt_reg_AraC-type_HTH"/>
</dbReference>
<feature type="domain" description="HTH araC/xylS-type" evidence="4">
    <location>
        <begin position="215"/>
        <end position="316"/>
    </location>
</feature>
<reference evidence="6" key="1">
    <citation type="journal article" date="2019" name="Int. J. Syst. Evol. Microbiol.">
        <title>The Global Catalogue of Microorganisms (GCM) 10K type strain sequencing project: providing services to taxonomists for standard genome sequencing and annotation.</title>
        <authorList>
            <consortium name="The Broad Institute Genomics Platform"/>
            <consortium name="The Broad Institute Genome Sequencing Center for Infectious Disease"/>
            <person name="Wu L."/>
            <person name="Ma J."/>
        </authorList>
    </citation>
    <scope>NUCLEOTIDE SEQUENCE [LARGE SCALE GENOMIC DNA]</scope>
    <source>
        <strain evidence="6">JCM 16548</strain>
    </source>
</reference>
<sequence>MAVILRSDAIAPGDRVEFIREAIWQGVLPVEIDWQQSPEELELICRIAVAGPLNFSSARSATNGIRRTSRLAGVDHDPRIFVAIQVSGTTRIEQAGHQSELARGDMVVYDSTKPYSIVNVDRTELHYFQIPRSTFAVPDRILDQVLGVRIGPDNNSLAGLVAPYFASLGSGDVLDQPGAAELVAEPSIQLLRALVTHQVADREASTESFAASLTLRIQQHVQAHLGDRDLGAASIASAHNISVRHLYATMARAGVGLRDSIQQQRLERCRADLRDPRLAHLAVATIGSRWGFVDPSHFGRVFRTAYGMTPNEWRRSARR</sequence>
<comment type="caution">
    <text evidence="5">The sequence shown here is derived from an EMBL/GenBank/DDBJ whole genome shotgun (WGS) entry which is preliminary data.</text>
</comment>
<dbReference type="SUPFAM" id="SSF46689">
    <property type="entry name" value="Homeodomain-like"/>
    <property type="match status" value="1"/>
</dbReference>
<dbReference type="InterPro" id="IPR009057">
    <property type="entry name" value="Homeodomain-like_sf"/>
</dbReference>
<keyword evidence="6" id="KW-1185">Reference proteome</keyword>
<gene>
    <name evidence="5" type="ORF">GCM10022204_14460</name>
</gene>
<dbReference type="RefSeq" id="WP_344811636.1">
    <property type="nucleotide sequence ID" value="NZ_BAAAYX010000003.1"/>
</dbReference>
<evidence type="ECO:0000256" key="1">
    <source>
        <dbReference type="ARBA" id="ARBA00023015"/>
    </source>
</evidence>
<evidence type="ECO:0000313" key="6">
    <source>
        <dbReference type="Proteomes" id="UP001500051"/>
    </source>
</evidence>
<accession>A0ABP7D4K5</accession>
<dbReference type="PANTHER" id="PTHR46796">
    <property type="entry name" value="HTH-TYPE TRANSCRIPTIONAL ACTIVATOR RHAS-RELATED"/>
    <property type="match status" value="1"/>
</dbReference>
<keyword evidence="3" id="KW-0804">Transcription</keyword>
<keyword evidence="2" id="KW-0238">DNA-binding</keyword>
<dbReference type="InterPro" id="IPR050204">
    <property type="entry name" value="AraC_XylS_family_regulators"/>
</dbReference>
<evidence type="ECO:0000313" key="5">
    <source>
        <dbReference type="EMBL" id="GAA3699079.1"/>
    </source>
</evidence>
<proteinExistence type="predicted"/>
<protein>
    <submittedName>
        <fullName evidence="5">Helix-turn-helix domain-containing protein</fullName>
    </submittedName>
</protein>
<dbReference type="Pfam" id="PF14525">
    <property type="entry name" value="AraC_binding_2"/>
    <property type="match status" value="1"/>
</dbReference>